<feature type="transmembrane region" description="Helical" evidence="1">
    <location>
        <begin position="5"/>
        <end position="21"/>
    </location>
</feature>
<evidence type="ECO:0000256" key="1">
    <source>
        <dbReference type="SAM" id="Phobius"/>
    </source>
</evidence>
<sequence>MKSNVIAEFIPIIFLFTYLSYPNESFVFFNSSLGRLLFILIIIFYSALDKLLGLFVCGLVILFYQLDDFPFYDFQLDLDMEYLLTDKKFETFAKYETVEHLITTPSPSSPVEQAKSDFRNKYCENGILKYKNVNVNLQMVQHIFPEIEFNNIVCNPCKSDCKYSIIESKLKMEEEMRPVNTTP</sequence>
<reference evidence="2" key="1">
    <citation type="journal article" date="2020" name="Nature">
        <title>Giant virus diversity and host interactions through global metagenomics.</title>
        <authorList>
            <person name="Schulz F."/>
            <person name="Roux S."/>
            <person name="Paez-Espino D."/>
            <person name="Jungbluth S."/>
            <person name="Walsh D.A."/>
            <person name="Denef V.J."/>
            <person name="McMahon K.D."/>
            <person name="Konstantinidis K.T."/>
            <person name="Eloe-Fadrosh E.A."/>
            <person name="Kyrpides N.C."/>
            <person name="Woyke T."/>
        </authorList>
    </citation>
    <scope>NUCLEOTIDE SEQUENCE</scope>
    <source>
        <strain evidence="2">GVMAG-M-3300023174-49</strain>
    </source>
</reference>
<keyword evidence="1" id="KW-0812">Transmembrane</keyword>
<organism evidence="2">
    <name type="scientific">viral metagenome</name>
    <dbReference type="NCBI Taxonomy" id="1070528"/>
    <lineage>
        <taxon>unclassified sequences</taxon>
        <taxon>metagenomes</taxon>
        <taxon>organismal metagenomes</taxon>
    </lineage>
</organism>
<dbReference type="EMBL" id="MN739660">
    <property type="protein sequence ID" value="QHT18949.1"/>
    <property type="molecule type" value="Genomic_DNA"/>
</dbReference>
<protein>
    <submittedName>
        <fullName evidence="2">Uncharacterized protein</fullName>
    </submittedName>
</protein>
<keyword evidence="1" id="KW-1133">Transmembrane helix</keyword>
<accession>A0A6C0DSE3</accession>
<keyword evidence="1" id="KW-0472">Membrane</keyword>
<proteinExistence type="predicted"/>
<dbReference type="AlphaFoldDB" id="A0A6C0DSE3"/>
<name>A0A6C0DSE3_9ZZZZ</name>
<evidence type="ECO:0000313" key="2">
    <source>
        <dbReference type="EMBL" id="QHT18949.1"/>
    </source>
</evidence>
<feature type="transmembrane region" description="Helical" evidence="1">
    <location>
        <begin position="36"/>
        <end position="64"/>
    </location>
</feature>